<name>K9DHD0_9BURK</name>
<evidence type="ECO:0000313" key="2">
    <source>
        <dbReference type="Proteomes" id="UP000009874"/>
    </source>
</evidence>
<sequence length="231" mass="26778">MILMRYLFLLAAIPIIISCKKESSSQISQSLTEIDKKTRAGMTQKPIINKYEDKDILELPSIVELNEEERSYLMGLVSSVHRVIDASSNLETEESEILGEGNFFWPKDPQAPVMRSKFYHEKNFRMRGIHINISREDNAKKWNKAWISATPRNFPIGVFSMNLPAQFFDDYVLLRSEQENRPEYRIKDPLIFVFALKSNKKISMKLEARSDVASVADAYPKSFHLLVLERE</sequence>
<organism evidence="1 2">
    <name type="scientific">Massilia timonae CCUG 45783</name>
    <dbReference type="NCBI Taxonomy" id="883126"/>
    <lineage>
        <taxon>Bacteria</taxon>
        <taxon>Pseudomonadati</taxon>
        <taxon>Pseudomonadota</taxon>
        <taxon>Betaproteobacteria</taxon>
        <taxon>Burkholderiales</taxon>
        <taxon>Oxalobacteraceae</taxon>
        <taxon>Telluria group</taxon>
        <taxon>Massilia</taxon>
    </lineage>
</organism>
<reference evidence="1 2" key="1">
    <citation type="submission" date="2012-09" db="EMBL/GenBank/DDBJ databases">
        <title>The Genome Sequence of Massilia timonae CCUG 45783.</title>
        <authorList>
            <consortium name="The Broad Institute Genome Sequencing Platform"/>
            <person name="Earl A."/>
            <person name="Ward D."/>
            <person name="Feldgarden M."/>
            <person name="Gevers D."/>
            <person name="Huys G."/>
            <person name="Walker B."/>
            <person name="Young S.K."/>
            <person name="Zeng Q."/>
            <person name="Gargeya S."/>
            <person name="Fitzgerald M."/>
            <person name="Haas B."/>
            <person name="Abouelleil A."/>
            <person name="Alvarado L."/>
            <person name="Arachchi H.M."/>
            <person name="Berlin A.M."/>
            <person name="Chapman S.B."/>
            <person name="Goldberg J."/>
            <person name="Griggs A."/>
            <person name="Gujja S."/>
            <person name="Hansen M."/>
            <person name="Howarth C."/>
            <person name="Imamovic A."/>
            <person name="Larimer J."/>
            <person name="McCowen C."/>
            <person name="Montmayeur A."/>
            <person name="Murphy C."/>
            <person name="Neiman D."/>
            <person name="Pearson M."/>
            <person name="Priest M."/>
            <person name="Roberts A."/>
            <person name="Saif S."/>
            <person name="Shea T."/>
            <person name="Sisk P."/>
            <person name="Sykes S."/>
            <person name="Wortman J."/>
            <person name="Nusbaum C."/>
            <person name="Birren B."/>
        </authorList>
    </citation>
    <scope>NUCLEOTIDE SEQUENCE [LARGE SCALE GENOMIC DNA]</scope>
    <source>
        <strain evidence="1 2">CCUG 45783</strain>
    </source>
</reference>
<dbReference type="PROSITE" id="PS51257">
    <property type="entry name" value="PROKAR_LIPOPROTEIN"/>
    <property type="match status" value="1"/>
</dbReference>
<accession>K9DHD0</accession>
<keyword evidence="2" id="KW-1185">Reference proteome</keyword>
<gene>
    <name evidence="1" type="ORF">HMPREF9710_00842</name>
</gene>
<dbReference type="EMBL" id="AGZI01000009">
    <property type="protein sequence ID" value="EKU83663.1"/>
    <property type="molecule type" value="Genomic_DNA"/>
</dbReference>
<protein>
    <recommendedName>
        <fullName evidence="3">Lipoprotein</fullName>
    </recommendedName>
</protein>
<dbReference type="HOGENOM" id="CLU_1198624_0_0_4"/>
<proteinExistence type="predicted"/>
<evidence type="ECO:0000313" key="1">
    <source>
        <dbReference type="EMBL" id="EKU83663.1"/>
    </source>
</evidence>
<dbReference type="AlphaFoldDB" id="K9DHD0"/>
<comment type="caution">
    <text evidence="1">The sequence shown here is derived from an EMBL/GenBank/DDBJ whole genome shotgun (WGS) entry which is preliminary data.</text>
</comment>
<evidence type="ECO:0008006" key="3">
    <source>
        <dbReference type="Google" id="ProtNLM"/>
    </source>
</evidence>
<dbReference type="Proteomes" id="UP000009874">
    <property type="component" value="Unassembled WGS sequence"/>
</dbReference>